<dbReference type="OrthoDB" id="344493at2"/>
<dbReference type="EMBL" id="CP033614">
    <property type="protein sequence ID" value="AYV57599.1"/>
    <property type="molecule type" value="Genomic_DNA"/>
</dbReference>
<gene>
    <name evidence="1" type="ORF">EFP84_15680</name>
</gene>
<dbReference type="RefSeq" id="WP_100736686.1">
    <property type="nucleotide sequence ID" value="NZ_CP033614.1"/>
</dbReference>
<accession>A0A2M9XW86</accession>
<proteinExistence type="predicted"/>
<dbReference type="Proteomes" id="UP000276407">
    <property type="component" value="Chromosome 1"/>
</dbReference>
<evidence type="ECO:0000313" key="1">
    <source>
        <dbReference type="EMBL" id="AYV57599.1"/>
    </source>
</evidence>
<reference evidence="1 2" key="1">
    <citation type="submission" date="2018-11" db="EMBL/GenBank/DDBJ databases">
        <title>Complete genome sequence of Leptospira kmetyi isolate LS 001/16 from soil sample associated with a leptospirosis patient in Kelantan.</title>
        <authorList>
            <person name="Muhammad Yusoff F."/>
            <person name="Muhammad Yusoff S."/>
            <person name="Ahmad M.N."/>
            <person name="Yusof N.Y."/>
            <person name="Aziah I."/>
        </authorList>
    </citation>
    <scope>NUCLEOTIDE SEQUENCE [LARGE SCALE GENOMIC DNA]</scope>
    <source>
        <strain evidence="1 2">LS 001/16</strain>
    </source>
</reference>
<organism evidence="1 2">
    <name type="scientific">Leptospira kmetyi</name>
    <dbReference type="NCBI Taxonomy" id="408139"/>
    <lineage>
        <taxon>Bacteria</taxon>
        <taxon>Pseudomonadati</taxon>
        <taxon>Spirochaetota</taxon>
        <taxon>Spirochaetia</taxon>
        <taxon>Leptospirales</taxon>
        <taxon>Leptospiraceae</taxon>
        <taxon>Leptospira</taxon>
    </lineage>
</organism>
<evidence type="ECO:0000313" key="2">
    <source>
        <dbReference type="Proteomes" id="UP000276407"/>
    </source>
</evidence>
<name>A0A2M9XW86_9LEPT</name>
<protein>
    <submittedName>
        <fullName evidence="1">Uncharacterized protein</fullName>
    </submittedName>
</protein>
<dbReference type="KEGG" id="lkm:EFP84_15680"/>
<dbReference type="AlphaFoldDB" id="A0A2M9XW86"/>
<sequence>MKTLKIIYAALLIGLVLFGGFFIVLANPNGGLPKESSGIVLGITVFLLPIAWYVPLLIAKKKLMQGDPEVKEKFVSYSQSKILSVIFLDAGYTINGVFYFVTSNPIHWIGMGVFFAAMLLLFPRGKEFSNLYESPEIPV</sequence>